<accession>A0A4Z0V083</accession>
<dbReference type="GeneID" id="82150388"/>
<dbReference type="AlphaFoldDB" id="A0A4Z0V083"/>
<dbReference type="RefSeq" id="WP_135472186.1">
    <property type="nucleotide sequence ID" value="NZ_CASJDB010000013.1"/>
</dbReference>
<protein>
    <submittedName>
        <fullName evidence="1">Uncharacterized protein</fullName>
    </submittedName>
</protein>
<reference evidence="1 2" key="1">
    <citation type="submission" date="2019-02" db="EMBL/GenBank/DDBJ databases">
        <title>Isolation and identification of novel species under the genus Muribaculum.</title>
        <authorList>
            <person name="Miyake S."/>
            <person name="Ding Y."/>
            <person name="Low A."/>
            <person name="Soh M."/>
            <person name="Seedorf H."/>
        </authorList>
    </citation>
    <scope>NUCLEOTIDE SEQUENCE [LARGE SCALE GENOMIC DNA]</scope>
    <source>
        <strain evidence="1 2">TLL-A3</strain>
    </source>
</reference>
<evidence type="ECO:0000313" key="2">
    <source>
        <dbReference type="Proteomes" id="UP000297635"/>
    </source>
</evidence>
<evidence type="ECO:0000313" key="1">
    <source>
        <dbReference type="EMBL" id="TGG36449.1"/>
    </source>
</evidence>
<dbReference type="EMBL" id="SJSA01000002">
    <property type="protein sequence ID" value="TGG36449.1"/>
    <property type="molecule type" value="Genomic_DNA"/>
</dbReference>
<dbReference type="Proteomes" id="UP000297635">
    <property type="component" value="Unassembled WGS sequence"/>
</dbReference>
<gene>
    <name evidence="1" type="ORF">EZ315_11365</name>
</gene>
<proteinExistence type="predicted"/>
<name>A0A4Z0V083_9BACT</name>
<keyword evidence="2" id="KW-1185">Reference proteome</keyword>
<organism evidence="1 2">
    <name type="scientific">Duncaniella freteri</name>
    <dbReference type="NCBI Taxonomy" id="2530391"/>
    <lineage>
        <taxon>Bacteria</taxon>
        <taxon>Pseudomonadati</taxon>
        <taxon>Bacteroidota</taxon>
        <taxon>Bacteroidia</taxon>
        <taxon>Bacteroidales</taxon>
        <taxon>Muribaculaceae</taxon>
        <taxon>Duncaniella</taxon>
    </lineage>
</organism>
<comment type="caution">
    <text evidence="1">The sequence shown here is derived from an EMBL/GenBank/DDBJ whole genome shotgun (WGS) entry which is preliminary data.</text>
</comment>
<sequence length="190" mass="21899">MLITKLSRFFYFLQANYRQTSYFHETINRPHLSFHYCFNAEARGKWQQIGLDFNAGIIHTHANAPQLNSHYKVTSSSSIDGCFGFGITVYNVYADIVYKPRKYSKDISVKKWNDTRELLAHIGYRIPIQKFYVTPLIGFIRTQFGKTDGSDWTINSNGIHNSFHAHTTKVEFDAGAKVGYKGNTTLWLLI</sequence>